<evidence type="ECO:0000313" key="2">
    <source>
        <dbReference type="Proteomes" id="UP001140096"/>
    </source>
</evidence>
<protein>
    <submittedName>
        <fullName evidence="1">Uncharacterized protein</fullName>
    </submittedName>
</protein>
<accession>A0ACC1KUE3</accession>
<keyword evidence="2" id="KW-1185">Reference proteome</keyword>
<dbReference type="Proteomes" id="UP001140096">
    <property type="component" value="Unassembled WGS sequence"/>
</dbReference>
<reference evidence="1" key="1">
    <citation type="submission" date="2022-07" db="EMBL/GenBank/DDBJ databases">
        <title>Phylogenomic reconstructions and comparative analyses of Kickxellomycotina fungi.</title>
        <authorList>
            <person name="Reynolds N.K."/>
            <person name="Stajich J.E."/>
            <person name="Barry K."/>
            <person name="Grigoriev I.V."/>
            <person name="Crous P."/>
            <person name="Smith M.E."/>
        </authorList>
    </citation>
    <scope>NUCLEOTIDE SEQUENCE</scope>
    <source>
        <strain evidence="1">CBS 102833</strain>
    </source>
</reference>
<evidence type="ECO:0000313" key="1">
    <source>
        <dbReference type="EMBL" id="KAJ2795145.1"/>
    </source>
</evidence>
<proteinExistence type="predicted"/>
<gene>
    <name evidence="1" type="ORF">H4S07_006560</name>
</gene>
<comment type="caution">
    <text evidence="1">The sequence shown here is derived from an EMBL/GenBank/DDBJ whole genome shotgun (WGS) entry which is preliminary data.</text>
</comment>
<name>A0ACC1KUE3_9FUNG</name>
<organism evidence="1 2">
    <name type="scientific">Coemansia furcata</name>
    <dbReference type="NCBI Taxonomy" id="417177"/>
    <lineage>
        <taxon>Eukaryota</taxon>
        <taxon>Fungi</taxon>
        <taxon>Fungi incertae sedis</taxon>
        <taxon>Zoopagomycota</taxon>
        <taxon>Kickxellomycotina</taxon>
        <taxon>Kickxellomycetes</taxon>
        <taxon>Kickxellales</taxon>
        <taxon>Kickxellaceae</taxon>
        <taxon>Coemansia</taxon>
    </lineage>
</organism>
<feature type="non-terminal residue" evidence="1">
    <location>
        <position position="116"/>
    </location>
</feature>
<dbReference type="EMBL" id="JANBUP010003996">
    <property type="protein sequence ID" value="KAJ2795145.1"/>
    <property type="molecule type" value="Genomic_DNA"/>
</dbReference>
<sequence length="116" mass="13139">MHNGLLFASCYIHEELGGGGAQLRKFRSIAMQEFSTRVLQLADVDRKLSYLVQLDPWPLARLSELDEMFGRAYMSQLTQLNKRCQMAMLSDFILGQVAGAEWRLHAATREYDAVAA</sequence>